<dbReference type="RefSeq" id="WP_389364776.1">
    <property type="nucleotide sequence ID" value="NZ_JBIACK010000020.1"/>
</dbReference>
<keyword evidence="1" id="KW-0812">Transmembrane</keyword>
<evidence type="ECO:0000313" key="2">
    <source>
        <dbReference type="EMBL" id="MFE8703878.1"/>
    </source>
</evidence>
<keyword evidence="3" id="KW-1185">Reference proteome</keyword>
<dbReference type="EMBL" id="JBIACK010000020">
    <property type="protein sequence ID" value="MFE8703878.1"/>
    <property type="molecule type" value="Genomic_DNA"/>
</dbReference>
<keyword evidence="1" id="KW-1133">Transmembrane helix</keyword>
<gene>
    <name evidence="2" type="ORF">ACFYKX_25225</name>
</gene>
<organism evidence="2 3">
    <name type="scientific">Cytobacillus spartinae</name>
    <dbReference type="NCBI Taxonomy" id="3299023"/>
    <lineage>
        <taxon>Bacteria</taxon>
        <taxon>Bacillati</taxon>
        <taxon>Bacillota</taxon>
        <taxon>Bacilli</taxon>
        <taxon>Bacillales</taxon>
        <taxon>Bacillaceae</taxon>
        <taxon>Cytobacillus</taxon>
    </lineage>
</organism>
<reference evidence="2 3" key="1">
    <citation type="submission" date="2024-08" db="EMBL/GenBank/DDBJ databases">
        <title>Two novel Cytobacillus novel species.</title>
        <authorList>
            <person name="Liu G."/>
        </authorList>
    </citation>
    <scope>NUCLEOTIDE SEQUENCE [LARGE SCALE GENOMIC DNA]</scope>
    <source>
        <strain evidence="2 3">FJAT-54145</strain>
    </source>
</reference>
<protein>
    <submittedName>
        <fullName evidence="2">Pilus assembly protein</fullName>
    </submittedName>
</protein>
<name>A0ABW6KM13_9BACI</name>
<evidence type="ECO:0000256" key="1">
    <source>
        <dbReference type="SAM" id="Phobius"/>
    </source>
</evidence>
<dbReference type="Proteomes" id="UP001601059">
    <property type="component" value="Unassembled WGS sequence"/>
</dbReference>
<evidence type="ECO:0000313" key="3">
    <source>
        <dbReference type="Proteomes" id="UP001601059"/>
    </source>
</evidence>
<sequence>MRKVGLRPSLQNEKGAISIEFLGILPFFFLFFLLLWQVVGTGYAVFTAKIAVSDAAKTFAVTNSTIKAIETAKETIGSSTVLKYKDLQIPEYSVTSGKFKIVLYAEHSVNFIPEKWRDYATLELEQEVHGKVLNTP</sequence>
<proteinExistence type="predicted"/>
<accession>A0ABW6KM13</accession>
<feature type="transmembrane region" description="Helical" evidence="1">
    <location>
        <begin position="21"/>
        <end position="46"/>
    </location>
</feature>
<comment type="caution">
    <text evidence="2">The sequence shown here is derived from an EMBL/GenBank/DDBJ whole genome shotgun (WGS) entry which is preliminary data.</text>
</comment>
<keyword evidence="1" id="KW-0472">Membrane</keyword>